<keyword evidence="3" id="KW-1185">Reference proteome</keyword>
<dbReference type="AlphaFoldDB" id="A0A642UG95"/>
<accession>A0A642UG95</accession>
<protein>
    <submittedName>
        <fullName evidence="2">Uncharacterized protein</fullName>
    </submittedName>
</protein>
<comment type="caution">
    <text evidence="2">The sequence shown here is derived from an EMBL/GenBank/DDBJ whole genome shotgun (WGS) entry which is preliminary data.</text>
</comment>
<evidence type="ECO:0000313" key="2">
    <source>
        <dbReference type="EMBL" id="KAA8898378.1"/>
    </source>
</evidence>
<organism evidence="2 3">
    <name type="scientific">Diutina rugosa</name>
    <name type="common">Yeast</name>
    <name type="synonym">Candida rugosa</name>
    <dbReference type="NCBI Taxonomy" id="5481"/>
    <lineage>
        <taxon>Eukaryota</taxon>
        <taxon>Fungi</taxon>
        <taxon>Dikarya</taxon>
        <taxon>Ascomycota</taxon>
        <taxon>Saccharomycotina</taxon>
        <taxon>Pichiomycetes</taxon>
        <taxon>Debaryomycetaceae</taxon>
        <taxon>Diutina</taxon>
    </lineage>
</organism>
<proteinExistence type="predicted"/>
<dbReference type="VEuPathDB" id="FungiDB:DIURU_004662"/>
<feature type="region of interest" description="Disordered" evidence="1">
    <location>
        <begin position="1"/>
        <end position="39"/>
    </location>
</feature>
<feature type="region of interest" description="Disordered" evidence="1">
    <location>
        <begin position="600"/>
        <end position="702"/>
    </location>
</feature>
<feature type="compositionally biased region" description="Polar residues" evidence="1">
    <location>
        <begin position="649"/>
        <end position="668"/>
    </location>
</feature>
<feature type="compositionally biased region" description="Polar residues" evidence="1">
    <location>
        <begin position="28"/>
        <end position="39"/>
    </location>
</feature>
<dbReference type="RefSeq" id="XP_034010499.1">
    <property type="nucleotide sequence ID" value="XM_034157560.1"/>
</dbReference>
<sequence>MMIEPHQNHNWNKVGGVSNDSPRYGAQEGTSFPSDNVNPQSLMLDPNQAGGHLYEATGIGTEGNDQTRANTGDENGYHYSMNSAGFMFEENTLLHPADNNVGGRTMVAGSTFVASNVGINGLMDVATDYDSNNDDSTVTVGEYPDVADNDSTSADTDSEGEESTLNATNGNERTARLSVQTAQYPITDSDAERMEEEAMQLLYDNATFPEWNCLNHPNFYNITQLNSEFKKGVECLSNIMSLHKFAHTNLQAKFVSKAIFNFTMDVAMDKLCLWTNNSGKGIAFKNVIDGFEKMDQLVELVWNCCLHPIAMATKKCRRRSSQSVVSRPLLMEALAQLGVTQTPTYFVIALVHEWTPEMGLCGAIFEFLKDKQPPWYGTLPSNHSLQNIVEMWQTVSTFKEVLYERDPRHFIPKDNDFNELGHLPRPGGPGFEKSLYHAEYFQYVMQYVELMAALTAQFVNDQGHLTRGALKQVRKKIEETLWDNPRWNGQMVTLKECNSSASLVEWCLDNMLSAYDIAGILYVIANMTLDPEQVDTPQLLWKIQAHLPYLAYHYPFLLEALQSGPWSSALSIKATPKPASFAVEPATAIITAKVATPETKLTLPKAEDELPPPELEHELPPPELEHELPPSKLEHEPPPSKLEDELPASNAQNFAPTATGKASPTVAIQTAKAFPLTPPPPPPNSGQSSGGKGSSGKRHRTSNGVLSLVVRVWCSSLLAT</sequence>
<gene>
    <name evidence="2" type="ORF">DIURU_004662</name>
</gene>
<evidence type="ECO:0000256" key="1">
    <source>
        <dbReference type="SAM" id="MobiDB-lite"/>
    </source>
</evidence>
<reference evidence="2 3" key="1">
    <citation type="submission" date="2019-07" db="EMBL/GenBank/DDBJ databases">
        <title>Genome assembly of two rare yeast pathogens: Diutina rugosa and Trichomonascus ciferrii.</title>
        <authorList>
            <person name="Mixao V."/>
            <person name="Saus E."/>
            <person name="Hansen A."/>
            <person name="Lass-Flor C."/>
            <person name="Gabaldon T."/>
        </authorList>
    </citation>
    <scope>NUCLEOTIDE SEQUENCE [LARGE SCALE GENOMIC DNA]</scope>
    <source>
        <strain evidence="2 3">CBS 613</strain>
    </source>
</reference>
<feature type="region of interest" description="Disordered" evidence="1">
    <location>
        <begin position="133"/>
        <end position="169"/>
    </location>
</feature>
<dbReference type="EMBL" id="SWFT01000146">
    <property type="protein sequence ID" value="KAA8898378.1"/>
    <property type="molecule type" value="Genomic_DNA"/>
</dbReference>
<evidence type="ECO:0000313" key="3">
    <source>
        <dbReference type="Proteomes" id="UP000449547"/>
    </source>
</evidence>
<dbReference type="Proteomes" id="UP000449547">
    <property type="component" value="Unassembled WGS sequence"/>
</dbReference>
<feature type="compositionally biased region" description="Basic and acidic residues" evidence="1">
    <location>
        <begin position="614"/>
        <end position="644"/>
    </location>
</feature>
<dbReference type="GeneID" id="54783313"/>
<name>A0A642UG95_DIURU</name>